<dbReference type="Proteomes" id="UP000179807">
    <property type="component" value="Unassembled WGS sequence"/>
</dbReference>
<dbReference type="GeneID" id="94837756"/>
<dbReference type="InterPro" id="IPR026151">
    <property type="entry name" value="Maspardin"/>
</dbReference>
<keyword evidence="2" id="KW-0963">Cytoplasm</keyword>
<dbReference type="PANTHER" id="PTHR15913">
    <property type="entry name" value="ACID CLUSTER PROTEIN 33"/>
    <property type="match status" value="1"/>
</dbReference>
<evidence type="ECO:0000313" key="4">
    <source>
        <dbReference type="Proteomes" id="UP000179807"/>
    </source>
</evidence>
<protein>
    <recommendedName>
        <fullName evidence="5">Maspardin</fullName>
    </recommendedName>
</protein>
<sequence length="264" mass="29461">MNNVVWYFRQGGRISRDEAIILIPSIAEDTNSMYLVASDLMASNYRVVIVSIPAYENIHEFLNGFDLFTAKLLIGKVHLIGFGFGGFLSLHIASYQQLSAIIKSITLVSSFLSTQVFKKSSGLFSKLTGKAVLVDELCINQVPKNLKESCVFIADLLENIPSQIISARLKMRSNAPSAPIPEMPQNSILIIQSLDWAFKLNDGAVPHRVINTSQKVALLSTGGNHPHLAAPDKLLVFIKHHLEKWITKDEVDDEIDHEEEEEEY</sequence>
<keyword evidence="4" id="KW-1185">Reference proteome</keyword>
<dbReference type="EMBL" id="MLAK01000672">
    <property type="protein sequence ID" value="OHT08260.1"/>
    <property type="molecule type" value="Genomic_DNA"/>
</dbReference>
<dbReference type="OrthoDB" id="10264550at2759"/>
<dbReference type="InterPro" id="IPR029058">
    <property type="entry name" value="AB_hydrolase_fold"/>
</dbReference>
<dbReference type="Gene3D" id="3.40.50.1820">
    <property type="entry name" value="alpha/beta hydrolase"/>
    <property type="match status" value="1"/>
</dbReference>
<evidence type="ECO:0000256" key="2">
    <source>
        <dbReference type="ARBA" id="ARBA00022490"/>
    </source>
</evidence>
<dbReference type="SUPFAM" id="SSF53474">
    <property type="entry name" value="alpha/beta-Hydrolases"/>
    <property type="match status" value="1"/>
</dbReference>
<organism evidence="3 4">
    <name type="scientific">Tritrichomonas foetus</name>
    <dbReference type="NCBI Taxonomy" id="1144522"/>
    <lineage>
        <taxon>Eukaryota</taxon>
        <taxon>Metamonada</taxon>
        <taxon>Parabasalia</taxon>
        <taxon>Tritrichomonadida</taxon>
        <taxon>Tritrichomonadidae</taxon>
        <taxon>Tritrichomonas</taxon>
    </lineage>
</organism>
<gene>
    <name evidence="3" type="ORF">TRFO_23272</name>
</gene>
<dbReference type="PANTHER" id="PTHR15913:SF0">
    <property type="entry name" value="MASPARDIN"/>
    <property type="match status" value="1"/>
</dbReference>
<dbReference type="AlphaFoldDB" id="A0A1J4KES2"/>
<evidence type="ECO:0000256" key="1">
    <source>
        <dbReference type="ARBA" id="ARBA00004496"/>
    </source>
</evidence>
<dbReference type="VEuPathDB" id="TrichDB:TRFO_23272"/>
<proteinExistence type="predicted"/>
<evidence type="ECO:0000313" key="3">
    <source>
        <dbReference type="EMBL" id="OHT08260.1"/>
    </source>
</evidence>
<evidence type="ECO:0008006" key="5">
    <source>
        <dbReference type="Google" id="ProtNLM"/>
    </source>
</evidence>
<name>A0A1J4KES2_9EUKA</name>
<dbReference type="RefSeq" id="XP_068361396.1">
    <property type="nucleotide sequence ID" value="XM_068503052.1"/>
</dbReference>
<dbReference type="GO" id="GO:0005737">
    <property type="term" value="C:cytoplasm"/>
    <property type="evidence" value="ECO:0007669"/>
    <property type="project" value="UniProtKB-SubCell"/>
</dbReference>
<reference evidence="3" key="1">
    <citation type="submission" date="2016-10" db="EMBL/GenBank/DDBJ databases">
        <authorList>
            <person name="Benchimol M."/>
            <person name="Almeida L.G."/>
            <person name="Vasconcelos A.T."/>
            <person name="Perreira-Neves A."/>
            <person name="Rosa I.A."/>
            <person name="Tasca T."/>
            <person name="Bogo M.R."/>
            <person name="de Souza W."/>
        </authorList>
    </citation>
    <scope>NUCLEOTIDE SEQUENCE [LARGE SCALE GENOMIC DNA]</scope>
    <source>
        <strain evidence="3">K</strain>
    </source>
</reference>
<comment type="subcellular location">
    <subcellularLocation>
        <location evidence="1">Cytoplasm</location>
    </subcellularLocation>
</comment>
<accession>A0A1J4KES2</accession>
<comment type="caution">
    <text evidence="3">The sequence shown here is derived from an EMBL/GenBank/DDBJ whole genome shotgun (WGS) entry which is preliminary data.</text>
</comment>